<dbReference type="Gene3D" id="1.10.1200.10">
    <property type="entry name" value="ACP-like"/>
    <property type="match status" value="1"/>
</dbReference>
<dbReference type="InterPro" id="IPR000873">
    <property type="entry name" value="AMP-dep_synth/lig_dom"/>
</dbReference>
<dbReference type="Gene3D" id="3.40.630.30">
    <property type="match status" value="2"/>
</dbReference>
<feature type="signal peptide" evidence="2">
    <location>
        <begin position="1"/>
        <end position="20"/>
    </location>
</feature>
<evidence type="ECO:0000313" key="5">
    <source>
        <dbReference type="RefSeq" id="XP_014679622.1"/>
    </source>
</evidence>
<dbReference type="RefSeq" id="XP_014679622.1">
    <property type="nucleotide sequence ID" value="XM_014824136.1"/>
</dbReference>
<dbReference type="Proteomes" id="UP000695022">
    <property type="component" value="Unplaced"/>
</dbReference>
<feature type="region of interest" description="Disordered" evidence="1">
    <location>
        <begin position="636"/>
        <end position="799"/>
    </location>
</feature>
<dbReference type="PANTHER" id="PTHR45527:SF1">
    <property type="entry name" value="FATTY ACID SYNTHASE"/>
    <property type="match status" value="1"/>
</dbReference>
<keyword evidence="2" id="KW-0732">Signal</keyword>
<feature type="compositionally biased region" description="Basic and acidic residues" evidence="1">
    <location>
        <begin position="654"/>
        <end position="672"/>
    </location>
</feature>
<organism evidence="4 5">
    <name type="scientific">Priapulus caudatus</name>
    <name type="common">Priapulid worm</name>
    <dbReference type="NCBI Taxonomy" id="37621"/>
    <lineage>
        <taxon>Eukaryota</taxon>
        <taxon>Metazoa</taxon>
        <taxon>Ecdysozoa</taxon>
        <taxon>Scalidophora</taxon>
        <taxon>Priapulida</taxon>
        <taxon>Priapulimorpha</taxon>
        <taxon>Priapulimorphida</taxon>
        <taxon>Priapulidae</taxon>
        <taxon>Priapulus</taxon>
    </lineage>
</organism>
<dbReference type="GeneID" id="106819516"/>
<dbReference type="Gene3D" id="3.40.50.12780">
    <property type="entry name" value="N-terminal domain of ligase-like"/>
    <property type="match status" value="1"/>
</dbReference>
<dbReference type="InterPro" id="IPR036736">
    <property type="entry name" value="ACP-like_sf"/>
</dbReference>
<dbReference type="SUPFAM" id="SSF47336">
    <property type="entry name" value="ACP-like"/>
    <property type="match status" value="1"/>
</dbReference>
<dbReference type="InterPro" id="IPR020845">
    <property type="entry name" value="AMP-binding_CS"/>
</dbReference>
<feature type="compositionally biased region" description="Basic and acidic residues" evidence="1">
    <location>
        <begin position="739"/>
        <end position="799"/>
    </location>
</feature>
<dbReference type="InterPro" id="IPR042099">
    <property type="entry name" value="ANL_N_sf"/>
</dbReference>
<evidence type="ECO:0000256" key="2">
    <source>
        <dbReference type="SAM" id="SignalP"/>
    </source>
</evidence>
<evidence type="ECO:0000313" key="4">
    <source>
        <dbReference type="Proteomes" id="UP000695022"/>
    </source>
</evidence>
<dbReference type="Pfam" id="PF00550">
    <property type="entry name" value="PP-binding"/>
    <property type="match status" value="1"/>
</dbReference>
<protein>
    <submittedName>
        <fullName evidence="5">Chondramide synthase cmdD-like</fullName>
    </submittedName>
</protein>
<keyword evidence="4" id="KW-1185">Reference proteome</keyword>
<name>A0ABM1F5A1_PRICU</name>
<reference evidence="5" key="1">
    <citation type="submission" date="2025-08" db="UniProtKB">
        <authorList>
            <consortium name="RefSeq"/>
        </authorList>
    </citation>
    <scope>IDENTIFICATION</scope>
</reference>
<feature type="chain" id="PRO_5045077767" evidence="2">
    <location>
        <begin position="21"/>
        <end position="900"/>
    </location>
</feature>
<dbReference type="InterPro" id="IPR009081">
    <property type="entry name" value="PP-bd_ACP"/>
</dbReference>
<dbReference type="Pfam" id="PF00501">
    <property type="entry name" value="AMP-binding"/>
    <property type="match status" value="1"/>
</dbReference>
<gene>
    <name evidence="5" type="primary">LOC106819516</name>
</gene>
<sequence>MAPSDALVVALLAVLKLGWAYVPLDVAFPAARIRHILTDARPRCVLTDGDPSPQLLQGSDGLDVALYDVGELEAREADHAVVADVSSDVACVLYTSGSTGVPKGVVLPHAAVLNRLAWQWRRFPYARADDVAAFKTSLTFVDHVTELFAPLLAGVCVVVVPRGTARYPETLINLLELRAVTRLVLVPGEALPSSLVDAFFATFPDATLCNFYGSTEVMGDVTYASFASAADAVAQRRGSDSAPIGRPVDNTVIYVLDADGNPVVGDGETGEMYVSGRNLAAGYVGASSSATESRFSENRRSGGDARFGRLFRTGDFARVVGGALHFVGRRDAQIKVTGRRVDLREIEAAAERLPTVGKAVALCRNVGEPNQMVALYYAGAPTESDVRAHMLSCLPAYMLPIPVRIPAFPLLPNAKVDRQTLLQIHPTRRRSDDRQGEPAAPTDAEAALIDAVSSVLGIPPSAVDLRLGFVDVGGDSANTIQTVLRLNESGYSVNVSQFVDAPSLGDVAATMTRGDAAPTRLTLPVGLRDRYSVVPLSELADPRELINIFADTFAMNEILTSAAGVTSAQFYDFINSFWRRCFDGGLSFGVVDRRRHLVAGVVNFVLGDEPEMYLPPTFGIVVDVLSTAERPAKRKLREMKMKPYDGEGGGGGVRDGDEKARGGGGGDEHEKGGSGGDDDEKTGEGEGGEGGAGGDGDADTIAAVVVGGDHDKKEGEGGVNEGKGVDGQRGGVAGEGGNYEERCEGGDKNEENEGKEKGGQREVEKMEGEGEKGEVEVGQKEEGGEGPGERRQEEIWEDGRGGGRGKLLYNFMLGTDVATPFQENVGLSFLMEEENLALARRLGFAGCFTTNTHDVTRDICGMYGYETLNVYRFKEHEFNGARPYCHLPDDAHITVMVKLF</sequence>
<dbReference type="PANTHER" id="PTHR45527">
    <property type="entry name" value="NONRIBOSOMAL PEPTIDE SYNTHETASE"/>
    <property type="match status" value="1"/>
</dbReference>
<dbReference type="Gene3D" id="3.40.50.980">
    <property type="match status" value="2"/>
</dbReference>
<proteinExistence type="predicted"/>
<accession>A0ABM1F5A1</accession>
<dbReference type="PROSITE" id="PS50075">
    <property type="entry name" value="CARRIER"/>
    <property type="match status" value="1"/>
</dbReference>
<feature type="compositionally biased region" description="Gly residues" evidence="1">
    <location>
        <begin position="717"/>
        <end position="737"/>
    </location>
</feature>
<dbReference type="Gene3D" id="3.30.300.30">
    <property type="match status" value="1"/>
</dbReference>
<evidence type="ECO:0000259" key="3">
    <source>
        <dbReference type="PROSITE" id="PS50075"/>
    </source>
</evidence>
<evidence type="ECO:0000256" key="1">
    <source>
        <dbReference type="SAM" id="MobiDB-lite"/>
    </source>
</evidence>
<feature type="domain" description="Carrier" evidence="3">
    <location>
        <begin position="439"/>
        <end position="515"/>
    </location>
</feature>
<dbReference type="SUPFAM" id="SSF56801">
    <property type="entry name" value="Acetyl-CoA synthetase-like"/>
    <property type="match status" value="1"/>
</dbReference>
<dbReference type="InterPro" id="IPR045851">
    <property type="entry name" value="AMP-bd_C_sf"/>
</dbReference>
<dbReference type="PROSITE" id="PS00455">
    <property type="entry name" value="AMP_BINDING"/>
    <property type="match status" value="1"/>
</dbReference>